<dbReference type="Proteomes" id="UP000241074">
    <property type="component" value="Chromosome"/>
</dbReference>
<name>A0A2P1PNY2_9GAMM</name>
<dbReference type="RefSeq" id="WP_106890463.1">
    <property type="nucleotide sequence ID" value="NZ_CP027860.1"/>
</dbReference>
<dbReference type="PROSITE" id="PS51318">
    <property type="entry name" value="TAT"/>
    <property type="match status" value="1"/>
</dbReference>
<dbReference type="AlphaFoldDB" id="A0A2P1PNY2"/>
<sequence>MNASRRDLLKLGTLAAAGSFLPAAALANAGSGVIEKAAKPLRILILGGTGFTGPFQVNYALARGHKVTLFNRGKRPSPEWPGEVEQLHGDRNTGDLKSLEGREWDVCIDNPTSLPFWVRDAGKVLAGKVGHYLFISTISVYADGSKPGMTEDAKLAEYKGKDAMAETMETLRADIENLYGALKALSEAEAHKQFGDQVTIVRPGYIVGPRDETDRFTYWPKRIAQGGEVLVPGDGLDPVQIIDGRDLGEWMIRLAEKGTRGTFNAVGPDYELTMDSMLHGCHAVTGGKVTFTHFPVADIPEDVGLPIWVPREGTPFSGYGAVSNAKAIAEGLTFRPLATTVTELLTWYRALPAERQAEVRAGIPLDKEAELLKAFHAKQGA</sequence>
<organism evidence="5 6">
    <name type="scientific">Ahniella affigens</name>
    <dbReference type="NCBI Taxonomy" id="2021234"/>
    <lineage>
        <taxon>Bacteria</taxon>
        <taxon>Pseudomonadati</taxon>
        <taxon>Pseudomonadota</taxon>
        <taxon>Gammaproteobacteria</taxon>
        <taxon>Lysobacterales</taxon>
        <taxon>Rhodanobacteraceae</taxon>
        <taxon>Ahniella</taxon>
    </lineage>
</organism>
<evidence type="ECO:0000256" key="3">
    <source>
        <dbReference type="SAM" id="SignalP"/>
    </source>
</evidence>
<reference evidence="5 6" key="1">
    <citation type="submission" date="2018-03" db="EMBL/GenBank/DDBJ databases">
        <title>Ahniella affigens gen. nov., sp. nov., a gammaproteobacterium isolated from sandy soil near a stream.</title>
        <authorList>
            <person name="Ko Y."/>
            <person name="Kim J.-H."/>
        </authorList>
    </citation>
    <scope>NUCLEOTIDE SEQUENCE [LARGE SCALE GENOMIC DNA]</scope>
    <source>
        <strain evidence="5 6">D13</strain>
    </source>
</reference>
<dbReference type="InterPro" id="IPR001509">
    <property type="entry name" value="Epimerase_deHydtase"/>
</dbReference>
<dbReference type="Gene3D" id="3.40.50.720">
    <property type="entry name" value="NAD(P)-binding Rossmann-like Domain"/>
    <property type="match status" value="1"/>
</dbReference>
<evidence type="ECO:0000259" key="4">
    <source>
        <dbReference type="Pfam" id="PF01370"/>
    </source>
</evidence>
<protein>
    <submittedName>
        <fullName evidence="5">Epimerase</fullName>
    </submittedName>
</protein>
<comment type="similarity">
    <text evidence="2">Belongs to the NAD(P)-dependent epimerase/dehydratase family.</text>
</comment>
<evidence type="ECO:0000256" key="1">
    <source>
        <dbReference type="ARBA" id="ARBA00005125"/>
    </source>
</evidence>
<evidence type="ECO:0000256" key="2">
    <source>
        <dbReference type="ARBA" id="ARBA00007637"/>
    </source>
</evidence>
<feature type="chain" id="PRO_5015172774" evidence="3">
    <location>
        <begin position="28"/>
        <end position="381"/>
    </location>
</feature>
<keyword evidence="3" id="KW-0732">Signal</keyword>
<dbReference type="Pfam" id="PF01370">
    <property type="entry name" value="Epimerase"/>
    <property type="match status" value="1"/>
</dbReference>
<dbReference type="SUPFAM" id="SSF51735">
    <property type="entry name" value="NAD(P)-binding Rossmann-fold domains"/>
    <property type="match status" value="1"/>
</dbReference>
<dbReference type="InterPro" id="IPR006311">
    <property type="entry name" value="TAT_signal"/>
</dbReference>
<feature type="signal peptide" evidence="3">
    <location>
        <begin position="1"/>
        <end position="27"/>
    </location>
</feature>
<dbReference type="EMBL" id="CP027860">
    <property type="protein sequence ID" value="AVP96535.1"/>
    <property type="molecule type" value="Genomic_DNA"/>
</dbReference>
<comment type="pathway">
    <text evidence="1">Bacterial outer membrane biogenesis; LPS O-antigen biosynthesis.</text>
</comment>
<feature type="domain" description="NAD-dependent epimerase/dehydratase" evidence="4">
    <location>
        <begin position="130"/>
        <end position="263"/>
    </location>
</feature>
<dbReference type="InterPro" id="IPR036291">
    <property type="entry name" value="NAD(P)-bd_dom_sf"/>
</dbReference>
<dbReference type="OrthoDB" id="7941246at2"/>
<evidence type="ECO:0000313" key="5">
    <source>
        <dbReference type="EMBL" id="AVP96535.1"/>
    </source>
</evidence>
<reference evidence="5 6" key="2">
    <citation type="submission" date="2018-03" db="EMBL/GenBank/DDBJ databases">
        <authorList>
            <person name="Keele B.F."/>
        </authorList>
    </citation>
    <scope>NUCLEOTIDE SEQUENCE [LARGE SCALE GENOMIC DNA]</scope>
    <source>
        <strain evidence="5 6">D13</strain>
    </source>
</reference>
<keyword evidence="6" id="KW-1185">Reference proteome</keyword>
<dbReference type="KEGG" id="xba:C7S18_04675"/>
<evidence type="ECO:0000313" key="6">
    <source>
        <dbReference type="Proteomes" id="UP000241074"/>
    </source>
</evidence>
<accession>A0A2P1PNY2</accession>
<dbReference type="PANTHER" id="PTHR43000">
    <property type="entry name" value="DTDP-D-GLUCOSE 4,6-DEHYDRATASE-RELATED"/>
    <property type="match status" value="1"/>
</dbReference>
<proteinExistence type="inferred from homology"/>
<gene>
    <name evidence="5" type="ORF">C7S18_04675</name>
</gene>